<keyword evidence="2" id="KW-1185">Reference proteome</keyword>
<comment type="caution">
    <text evidence="1">The sequence shown here is derived from an EMBL/GenBank/DDBJ whole genome shotgun (WGS) entry which is preliminary data.</text>
</comment>
<dbReference type="Proteomes" id="UP001239111">
    <property type="component" value="Chromosome 3"/>
</dbReference>
<gene>
    <name evidence="1" type="ORF">QAD02_004386</name>
</gene>
<sequence>MEPEQEPELSNDQQLFRAVKTGNVLLARQLLLAGANIDAVDTDGRTCLYYALQKKGLRLIKFLLDAGADPNKFRLGDMHPLSMGVATGKLVIVKDLIDAGARINMVNGTSEDRSALHVAVERGRTEIVQLLLEHGADVNAFDADLSSVIVTAIIRKKKFRVGDKAYIDILKLLLAHGADTSEPEYDIEPCDEDYNEFHYKLPPMPLGAVLQYGNVEALKLFLDQGLDLKSVGPRHYWDDTDEDREHPTHRALRNPDTTVLKYLLDQGLCNVAEKDYYGFEAIHKAVTSRISIAHAKILLKRGADPNVRSRMLETPLSKAIGAECVPGVQLLLDYDADVNKKVTLGDHDVVYLASTCRNRNDEVFRCMLKVMAIWELQGRKIDHLDSKILHHLKPDCMQYFSECTVEVKSMKRYLIYEPLSYFDLLVCKDLSRYTKDSLVIDALINHSERIKSFFQIYGGDLCERFSKAYMKAKVKDEAERKLSRLIGIDFDRFRGILRNILKRLHKKDLQSLCNVSFPSN</sequence>
<evidence type="ECO:0000313" key="2">
    <source>
        <dbReference type="Proteomes" id="UP001239111"/>
    </source>
</evidence>
<evidence type="ECO:0000313" key="1">
    <source>
        <dbReference type="EMBL" id="KAJ8673124.1"/>
    </source>
</evidence>
<organism evidence="1 2">
    <name type="scientific">Eretmocerus hayati</name>
    <dbReference type="NCBI Taxonomy" id="131215"/>
    <lineage>
        <taxon>Eukaryota</taxon>
        <taxon>Metazoa</taxon>
        <taxon>Ecdysozoa</taxon>
        <taxon>Arthropoda</taxon>
        <taxon>Hexapoda</taxon>
        <taxon>Insecta</taxon>
        <taxon>Pterygota</taxon>
        <taxon>Neoptera</taxon>
        <taxon>Endopterygota</taxon>
        <taxon>Hymenoptera</taxon>
        <taxon>Apocrita</taxon>
        <taxon>Proctotrupomorpha</taxon>
        <taxon>Chalcidoidea</taxon>
        <taxon>Aphelinidae</taxon>
        <taxon>Aphelininae</taxon>
        <taxon>Eretmocerus</taxon>
    </lineage>
</organism>
<accession>A0ACC2NPV9</accession>
<dbReference type="EMBL" id="CM056743">
    <property type="protein sequence ID" value="KAJ8673124.1"/>
    <property type="molecule type" value="Genomic_DNA"/>
</dbReference>
<name>A0ACC2NPV9_9HYME</name>
<proteinExistence type="predicted"/>
<reference evidence="1" key="1">
    <citation type="submission" date="2023-04" db="EMBL/GenBank/DDBJ databases">
        <title>A chromosome-level genome assembly of the parasitoid wasp Eretmocerus hayati.</title>
        <authorList>
            <person name="Zhong Y."/>
            <person name="Liu S."/>
            <person name="Liu Y."/>
        </authorList>
    </citation>
    <scope>NUCLEOTIDE SEQUENCE</scope>
    <source>
        <strain evidence="1">ZJU_SS_LIU_2023</strain>
    </source>
</reference>
<protein>
    <submittedName>
        <fullName evidence="1">Uncharacterized protein</fullName>
    </submittedName>
</protein>